<dbReference type="SUPFAM" id="SSF75005">
    <property type="entry name" value="Arabinanase/levansucrase/invertase"/>
    <property type="match status" value="2"/>
</dbReference>
<keyword evidence="1" id="KW-0732">Signal</keyword>
<evidence type="ECO:0008006" key="4">
    <source>
        <dbReference type="Google" id="ProtNLM"/>
    </source>
</evidence>
<proteinExistence type="predicted"/>
<dbReference type="AlphaFoldDB" id="A0A8J3ZB24"/>
<dbReference type="Proteomes" id="UP000612585">
    <property type="component" value="Unassembled WGS sequence"/>
</dbReference>
<name>A0A8J3ZB24_9ACTN</name>
<evidence type="ECO:0000256" key="1">
    <source>
        <dbReference type="SAM" id="SignalP"/>
    </source>
</evidence>
<dbReference type="Gene3D" id="2.115.10.20">
    <property type="entry name" value="Glycosyl hydrolase domain, family 43"/>
    <property type="match status" value="2"/>
</dbReference>
<reference evidence="2" key="1">
    <citation type="submission" date="2021-01" db="EMBL/GenBank/DDBJ databases">
        <title>Whole genome shotgun sequence of Virgisporangium aurantiacum NBRC 16421.</title>
        <authorList>
            <person name="Komaki H."/>
            <person name="Tamura T."/>
        </authorList>
    </citation>
    <scope>NUCLEOTIDE SEQUENCE</scope>
    <source>
        <strain evidence="2">NBRC 16421</strain>
    </source>
</reference>
<organism evidence="2 3">
    <name type="scientific">Virgisporangium aurantiacum</name>
    <dbReference type="NCBI Taxonomy" id="175570"/>
    <lineage>
        <taxon>Bacteria</taxon>
        <taxon>Bacillati</taxon>
        <taxon>Actinomycetota</taxon>
        <taxon>Actinomycetes</taxon>
        <taxon>Micromonosporales</taxon>
        <taxon>Micromonosporaceae</taxon>
        <taxon>Virgisporangium</taxon>
    </lineage>
</organism>
<gene>
    <name evidence="2" type="ORF">Vau01_083750</name>
</gene>
<evidence type="ECO:0000313" key="3">
    <source>
        <dbReference type="Proteomes" id="UP000612585"/>
    </source>
</evidence>
<dbReference type="RefSeq" id="WP_204005501.1">
    <property type="nucleotide sequence ID" value="NZ_BOPG01000061.1"/>
</dbReference>
<feature type="signal peptide" evidence="1">
    <location>
        <begin position="1"/>
        <end position="30"/>
    </location>
</feature>
<feature type="chain" id="PRO_5039051275" description="CBM-cenC domain-containing protein" evidence="1">
    <location>
        <begin position="31"/>
        <end position="668"/>
    </location>
</feature>
<evidence type="ECO:0000313" key="2">
    <source>
        <dbReference type="EMBL" id="GIJ60859.1"/>
    </source>
</evidence>
<dbReference type="EMBL" id="BOPG01000061">
    <property type="protein sequence ID" value="GIJ60859.1"/>
    <property type="molecule type" value="Genomic_DNA"/>
</dbReference>
<sequence>MTLIGNRARLLLVTVTVGAVVASVAGSATGQTTPSPVVGKAGNLVPNGGFDTGDRSGHPADWAVDGNVPGATIVNLSAFRSSGLGSLQVTNADGGTVTVTSPRAVAAPGATYTVTAKTKGRNGTPPVLSLVFTSFENQVLDTRAVTPQPLLDWQTVTLQGVAPERTANVSVRISAGPTDVGQYYWDDLRLDQAPAAYDPALGGERELFLDDYRIESTKDVGRVVHPATRLADPVIRPDNPWESSAYIYGSVFKIGDTYRMWYDCNNDVPPGYYLCYAESRDGKRWVKPLGRGTIGYKDIPASQTNLVVAGGGTIAYNPEAVPERRFSLLQFRGGVVNDTLGYYVMFSPDGYTWTNHADKPVLLDGDVSNVTWDQRTKRYIATIKKRMFTAATPGIYNRSAFVSTSTDFVTWTTPVLGVSGDYADTGAAKAIGGLEGQIYGMPVLPYESTYVGLPWVFLITNYTTGSQSGAGAGPINPQIASSRDLVNWSRPVRDPAIESGDPGAWDDGAIYTASNALVTDREIQLYYGAFNAGHGGQDTTDPNAVPYKGQTGLATWRRDGFVSLTNAARRTSGDPGFVVTKPVTFTGRELNLNAVTRDGGFIKVEVLDAVSGQPVPGFEASKALPIVGDQYRAEARWLGGAKLSTLAGRAVKFKFHVQGADLYSYWVK</sequence>
<accession>A0A8J3ZB24</accession>
<dbReference type="Gene3D" id="2.60.120.260">
    <property type="entry name" value="Galactose-binding domain-like"/>
    <property type="match status" value="1"/>
</dbReference>
<keyword evidence="3" id="KW-1185">Reference proteome</keyword>
<comment type="caution">
    <text evidence="2">The sequence shown here is derived from an EMBL/GenBank/DDBJ whole genome shotgun (WGS) entry which is preliminary data.</text>
</comment>
<dbReference type="InterPro" id="IPR023296">
    <property type="entry name" value="Glyco_hydro_beta-prop_sf"/>
</dbReference>
<protein>
    <recommendedName>
        <fullName evidence="4">CBM-cenC domain-containing protein</fullName>
    </recommendedName>
</protein>